<evidence type="ECO:0000259" key="10">
    <source>
        <dbReference type="Pfam" id="PF00288"/>
    </source>
</evidence>
<evidence type="ECO:0000256" key="6">
    <source>
        <dbReference type="ARBA" id="ARBA00022777"/>
    </source>
</evidence>
<evidence type="ECO:0000256" key="1">
    <source>
        <dbReference type="ARBA" id="ARBA00009684"/>
    </source>
</evidence>
<evidence type="ECO:0000256" key="3">
    <source>
        <dbReference type="ARBA" id="ARBA00017473"/>
    </source>
</evidence>
<dbReference type="Pfam" id="PF00288">
    <property type="entry name" value="GHMP_kinases_N"/>
    <property type="match status" value="1"/>
</dbReference>
<evidence type="ECO:0000313" key="12">
    <source>
        <dbReference type="EMBL" id="PEN14341.1"/>
    </source>
</evidence>
<evidence type="ECO:0000256" key="2">
    <source>
        <dbReference type="ARBA" id="ARBA00012052"/>
    </source>
</evidence>
<dbReference type="InterPro" id="IPR036554">
    <property type="entry name" value="GHMP_kinase_C_sf"/>
</dbReference>
<dbReference type="InterPro" id="IPR013750">
    <property type="entry name" value="GHMP_kinase_C_dom"/>
</dbReference>
<feature type="domain" description="GHMP kinase C-terminal" evidence="11">
    <location>
        <begin position="228"/>
        <end position="288"/>
    </location>
</feature>
<dbReference type="Pfam" id="PF08544">
    <property type="entry name" value="GHMP_kinases_C"/>
    <property type="match status" value="1"/>
</dbReference>
<evidence type="ECO:0000259" key="11">
    <source>
        <dbReference type="Pfam" id="PF08544"/>
    </source>
</evidence>
<dbReference type="RefSeq" id="WP_098074522.1">
    <property type="nucleotide sequence ID" value="NZ_PDEQ01000002.1"/>
</dbReference>
<proteinExistence type="inferred from homology"/>
<dbReference type="NCBIfam" id="TIGR00154">
    <property type="entry name" value="ispE"/>
    <property type="match status" value="1"/>
</dbReference>
<gene>
    <name evidence="9 12" type="primary">ispE</name>
    <name evidence="12" type="ORF">CRI94_04715</name>
</gene>
<dbReference type="GO" id="GO:0050515">
    <property type="term" value="F:4-(cytidine 5'-diphospho)-2-C-methyl-D-erythritol kinase activity"/>
    <property type="evidence" value="ECO:0007669"/>
    <property type="project" value="UniProtKB-UniRule"/>
</dbReference>
<feature type="binding site" evidence="9">
    <location>
        <begin position="96"/>
        <end position="106"/>
    </location>
    <ligand>
        <name>ATP</name>
        <dbReference type="ChEBI" id="CHEBI:30616"/>
    </ligand>
</feature>
<feature type="active site" evidence="9">
    <location>
        <position position="147"/>
    </location>
</feature>
<evidence type="ECO:0000256" key="4">
    <source>
        <dbReference type="ARBA" id="ARBA00022679"/>
    </source>
</evidence>
<dbReference type="SUPFAM" id="SSF54211">
    <property type="entry name" value="Ribosomal protein S5 domain 2-like"/>
    <property type="match status" value="1"/>
</dbReference>
<dbReference type="GO" id="GO:0016114">
    <property type="term" value="P:terpenoid biosynthetic process"/>
    <property type="evidence" value="ECO:0007669"/>
    <property type="project" value="UniProtKB-UniRule"/>
</dbReference>
<dbReference type="Proteomes" id="UP000220102">
    <property type="component" value="Unassembled WGS sequence"/>
</dbReference>
<dbReference type="GO" id="GO:0019288">
    <property type="term" value="P:isopentenyl diphosphate biosynthetic process, methylerythritol 4-phosphate pathway"/>
    <property type="evidence" value="ECO:0007669"/>
    <property type="project" value="UniProtKB-UniRule"/>
</dbReference>
<dbReference type="PANTHER" id="PTHR43527:SF2">
    <property type="entry name" value="4-DIPHOSPHOCYTIDYL-2-C-METHYL-D-ERYTHRITOL KINASE, CHLOROPLASTIC"/>
    <property type="match status" value="1"/>
</dbReference>
<keyword evidence="6 9" id="KW-0418">Kinase</keyword>
<comment type="caution">
    <text evidence="12">The sequence shown here is derived from an EMBL/GenBank/DDBJ whole genome shotgun (WGS) entry which is preliminary data.</text>
</comment>
<evidence type="ECO:0000256" key="8">
    <source>
        <dbReference type="ARBA" id="ARBA00032554"/>
    </source>
</evidence>
<name>A0A2A8D0F1_9BACT</name>
<protein>
    <recommendedName>
        <fullName evidence="3 9">4-diphosphocytidyl-2-C-methyl-D-erythritol kinase</fullName>
        <shortName evidence="9">CMK</shortName>
        <ecNumber evidence="2 9">2.7.1.148</ecNumber>
    </recommendedName>
    <alternativeName>
        <fullName evidence="8 9">4-(cytidine-5'-diphospho)-2-C-methyl-D-erythritol kinase</fullName>
    </alternativeName>
</protein>
<keyword evidence="13" id="KW-1185">Reference proteome</keyword>
<dbReference type="PIRSF" id="PIRSF010376">
    <property type="entry name" value="IspE"/>
    <property type="match status" value="1"/>
</dbReference>
<accession>A0A2A8D0F1</accession>
<evidence type="ECO:0000313" key="13">
    <source>
        <dbReference type="Proteomes" id="UP000220102"/>
    </source>
</evidence>
<dbReference type="HAMAP" id="MF_00061">
    <property type="entry name" value="IspE"/>
    <property type="match status" value="1"/>
</dbReference>
<dbReference type="PANTHER" id="PTHR43527">
    <property type="entry name" value="4-DIPHOSPHOCYTIDYL-2-C-METHYL-D-ERYTHRITOL KINASE, CHLOROPLASTIC"/>
    <property type="match status" value="1"/>
</dbReference>
<dbReference type="InterPro" id="IPR020568">
    <property type="entry name" value="Ribosomal_Su5_D2-typ_SF"/>
</dbReference>
<keyword evidence="4 9" id="KW-0808">Transferase</keyword>
<dbReference type="GO" id="GO:0005524">
    <property type="term" value="F:ATP binding"/>
    <property type="evidence" value="ECO:0007669"/>
    <property type="project" value="UniProtKB-UniRule"/>
</dbReference>
<dbReference type="InterPro" id="IPR004424">
    <property type="entry name" value="IspE"/>
</dbReference>
<comment type="similarity">
    <text evidence="1 9">Belongs to the GHMP kinase family. IspE subfamily.</text>
</comment>
<reference evidence="12 13" key="1">
    <citation type="submission" date="2017-10" db="EMBL/GenBank/DDBJ databases">
        <title>Draft genome of Longibacter Salinarum.</title>
        <authorList>
            <person name="Goh K.M."/>
            <person name="Shamsir M.S."/>
            <person name="Lim S.W."/>
        </authorList>
    </citation>
    <scope>NUCLEOTIDE SEQUENCE [LARGE SCALE GENOMIC DNA]</scope>
    <source>
        <strain evidence="12 13">KCTC 52045</strain>
    </source>
</reference>
<dbReference type="Gene3D" id="3.30.230.10">
    <property type="match status" value="1"/>
</dbReference>
<keyword evidence="7 9" id="KW-0067">ATP-binding</keyword>
<dbReference type="EC" id="2.7.1.148" evidence="2 9"/>
<feature type="domain" description="GHMP kinase N-terminal" evidence="10">
    <location>
        <begin position="68"/>
        <end position="152"/>
    </location>
</feature>
<keyword evidence="9" id="KW-0414">Isoprene biosynthesis</keyword>
<dbReference type="OrthoDB" id="9809438at2"/>
<evidence type="ECO:0000256" key="7">
    <source>
        <dbReference type="ARBA" id="ARBA00022840"/>
    </source>
</evidence>
<dbReference type="EMBL" id="PDEQ01000002">
    <property type="protein sequence ID" value="PEN14341.1"/>
    <property type="molecule type" value="Genomic_DNA"/>
</dbReference>
<sequence>MANSERLTRRAPAKINLGLHVLRKRDDGYHDIETVFHRIGWSDVVSVEPADRLSMTCSDPDLPTDEANLCMQAALDLQDAAGVMAGAQIHLEKRVPYGAGLGGGSSDAAITLLLLADLWLSADDAGELPRAEVHAMLRDVAAGVGSDVPFFLEDLPAAYATGRGEILEPLRAEVGGFELDAPLVVVVPPVEVSTPDAYGRVTPRENERPDLRSLVASADVTRWRRELVNDFSATVLDAYPEVASAHDMLVEMGASYVSLSGSGSAVYGVFDDSTNADAAEVQARARGYEVGRGV</sequence>
<dbReference type="InterPro" id="IPR014721">
    <property type="entry name" value="Ribsml_uS5_D2-typ_fold_subgr"/>
</dbReference>
<dbReference type="InterPro" id="IPR006204">
    <property type="entry name" value="GHMP_kinase_N_dom"/>
</dbReference>
<comment type="function">
    <text evidence="9">Catalyzes the phosphorylation of the position 2 hydroxy group of 4-diphosphocytidyl-2C-methyl-D-erythritol.</text>
</comment>
<dbReference type="AlphaFoldDB" id="A0A2A8D0F1"/>
<dbReference type="UniPathway" id="UPA00056">
    <property type="reaction ID" value="UER00094"/>
</dbReference>
<evidence type="ECO:0000256" key="9">
    <source>
        <dbReference type="HAMAP-Rule" id="MF_00061"/>
    </source>
</evidence>
<dbReference type="Gene3D" id="3.30.70.890">
    <property type="entry name" value="GHMP kinase, C-terminal domain"/>
    <property type="match status" value="1"/>
</dbReference>
<organism evidence="12 13">
    <name type="scientific">Longibacter salinarum</name>
    <dbReference type="NCBI Taxonomy" id="1850348"/>
    <lineage>
        <taxon>Bacteria</taxon>
        <taxon>Pseudomonadati</taxon>
        <taxon>Rhodothermota</taxon>
        <taxon>Rhodothermia</taxon>
        <taxon>Rhodothermales</taxon>
        <taxon>Salisaetaceae</taxon>
        <taxon>Longibacter</taxon>
    </lineage>
</organism>
<feature type="active site" evidence="9">
    <location>
        <position position="14"/>
    </location>
</feature>
<evidence type="ECO:0000256" key="5">
    <source>
        <dbReference type="ARBA" id="ARBA00022741"/>
    </source>
</evidence>
<comment type="pathway">
    <text evidence="9">Isoprenoid biosynthesis; isopentenyl diphosphate biosynthesis via DXP pathway; isopentenyl diphosphate from 1-deoxy-D-xylulose 5-phosphate: step 3/6.</text>
</comment>
<comment type="catalytic activity">
    <reaction evidence="9">
        <text>4-CDP-2-C-methyl-D-erythritol + ATP = 4-CDP-2-C-methyl-D-erythritol 2-phosphate + ADP + H(+)</text>
        <dbReference type="Rhea" id="RHEA:18437"/>
        <dbReference type="ChEBI" id="CHEBI:15378"/>
        <dbReference type="ChEBI" id="CHEBI:30616"/>
        <dbReference type="ChEBI" id="CHEBI:57823"/>
        <dbReference type="ChEBI" id="CHEBI:57919"/>
        <dbReference type="ChEBI" id="CHEBI:456216"/>
        <dbReference type="EC" id="2.7.1.148"/>
    </reaction>
</comment>
<dbReference type="SUPFAM" id="SSF55060">
    <property type="entry name" value="GHMP Kinase, C-terminal domain"/>
    <property type="match status" value="1"/>
</dbReference>
<keyword evidence="5 9" id="KW-0547">Nucleotide-binding</keyword>